<dbReference type="Pfam" id="PF12802">
    <property type="entry name" value="MarR_2"/>
    <property type="match status" value="1"/>
</dbReference>
<gene>
    <name evidence="2" type="ORF">HUG10_19660</name>
</gene>
<dbReference type="InterPro" id="IPR057527">
    <property type="entry name" value="HVO_A0261-like_N"/>
</dbReference>
<protein>
    <submittedName>
        <fullName evidence="2">MarR family transcriptional regulator</fullName>
    </submittedName>
</protein>
<feature type="domain" description="HTH arsR-type" evidence="1">
    <location>
        <begin position="30"/>
        <end position="119"/>
    </location>
</feature>
<geneLocation type="plasmid" evidence="2 3">
    <name>unnamed2</name>
</geneLocation>
<dbReference type="SUPFAM" id="SSF46785">
    <property type="entry name" value="Winged helix' DNA-binding domain"/>
    <property type="match status" value="2"/>
</dbReference>
<dbReference type="InterPro" id="IPR001845">
    <property type="entry name" value="HTH_ArsR_DNA-bd_dom"/>
</dbReference>
<dbReference type="OrthoDB" id="330490at2157"/>
<dbReference type="EMBL" id="CP058531">
    <property type="protein sequence ID" value="QLG29830.1"/>
    <property type="molecule type" value="Genomic_DNA"/>
</dbReference>
<dbReference type="KEGG" id="halg:HUG10_19660"/>
<dbReference type="RefSeq" id="WP_179171404.1">
    <property type="nucleotide sequence ID" value="NZ_CP058531.1"/>
</dbReference>
<proteinExistence type="predicted"/>
<dbReference type="Proteomes" id="UP000509750">
    <property type="component" value="Plasmid unnamed2"/>
</dbReference>
<evidence type="ECO:0000259" key="1">
    <source>
        <dbReference type="SMART" id="SM00418"/>
    </source>
</evidence>
<dbReference type="InterPro" id="IPR036390">
    <property type="entry name" value="WH_DNA-bd_sf"/>
</dbReference>
<evidence type="ECO:0000313" key="2">
    <source>
        <dbReference type="EMBL" id="QLG29830.1"/>
    </source>
</evidence>
<organism evidence="2 3">
    <name type="scientific">Halorarum halophilum</name>
    <dbReference type="NCBI Taxonomy" id="2743090"/>
    <lineage>
        <taxon>Archaea</taxon>
        <taxon>Methanobacteriati</taxon>
        <taxon>Methanobacteriota</taxon>
        <taxon>Stenosarchaea group</taxon>
        <taxon>Halobacteria</taxon>
        <taxon>Halobacteriales</taxon>
        <taxon>Haloferacaceae</taxon>
        <taxon>Halorarum</taxon>
    </lineage>
</organism>
<dbReference type="InterPro" id="IPR013561">
    <property type="entry name" value="FilR1_middle_dom"/>
</dbReference>
<dbReference type="AlphaFoldDB" id="A0A7D5GIB9"/>
<name>A0A7D5GIB9_9EURY</name>
<dbReference type="SMART" id="SM00418">
    <property type="entry name" value="HTH_ARSR"/>
    <property type="match status" value="1"/>
</dbReference>
<sequence>MSSERQSHGPTYDEPEVKHPLTGQIVNIRNFINELVDSSRLDVLKALTDHQHRTPSDIEQMGEVSRQTASKHLADLAKRGLTNRGENPREQRITAGGKFVVQSLSTHSDVVSREQLALLTRSASASQLLYALSRGSVRPRNLAQEERMSPSRSTIQRTLSTFTCQGWCREDHGRYRLTSTGTEVLEAHRTIIDRTTQSVKKSTFLQRLSPARADFPPEALAEAEVAVSDPSSPGEALSLALKLCDRNLHHFRAFTSIYNARLFTTYYKIFNLGLDGEAIVDASVYQQIRENEQTAHLIDDSEYDRYRLLRLPDKMTLGIGIYDDRKVAIGAFNETGNGRHTAILLSSNDEFVEWGIDLYESIREQACRPSQQKSHPTQAHSKTS</sequence>
<keyword evidence="2" id="KW-0614">Plasmid</keyword>
<dbReference type="Gene3D" id="1.10.10.10">
    <property type="entry name" value="Winged helix-like DNA-binding domain superfamily/Winged helix DNA-binding domain"/>
    <property type="match status" value="1"/>
</dbReference>
<dbReference type="GeneID" id="56031099"/>
<reference evidence="2 3" key="1">
    <citation type="submission" date="2020-07" db="EMBL/GenBank/DDBJ databases">
        <title>Gai3-2, isolated from salt lake.</title>
        <authorList>
            <person name="Cui H."/>
            <person name="Shi X."/>
        </authorList>
    </citation>
    <scope>NUCLEOTIDE SEQUENCE [LARGE SCALE GENOMIC DNA]</scope>
    <source>
        <strain evidence="2 3">Gai3-2</strain>
        <plasmid evidence="2 3">unnamed2</plasmid>
    </source>
</reference>
<dbReference type="InterPro" id="IPR000835">
    <property type="entry name" value="HTH_MarR-typ"/>
</dbReference>
<dbReference type="Pfam" id="PF25213">
    <property type="entry name" value="HVO_A0261_N"/>
    <property type="match status" value="1"/>
</dbReference>
<keyword evidence="3" id="KW-1185">Reference proteome</keyword>
<dbReference type="GO" id="GO:0003700">
    <property type="term" value="F:DNA-binding transcription factor activity"/>
    <property type="evidence" value="ECO:0007669"/>
    <property type="project" value="InterPro"/>
</dbReference>
<evidence type="ECO:0000313" key="3">
    <source>
        <dbReference type="Proteomes" id="UP000509750"/>
    </source>
</evidence>
<dbReference type="Pfam" id="PF08350">
    <property type="entry name" value="FilR1_middle"/>
    <property type="match status" value="1"/>
</dbReference>
<accession>A0A7D5GIB9</accession>
<dbReference type="InterPro" id="IPR036388">
    <property type="entry name" value="WH-like_DNA-bd_sf"/>
</dbReference>
<dbReference type="InterPro" id="IPR011991">
    <property type="entry name" value="ArsR-like_HTH"/>
</dbReference>
<dbReference type="CDD" id="cd00090">
    <property type="entry name" value="HTH_ARSR"/>
    <property type="match status" value="1"/>
</dbReference>